<evidence type="ECO:0000259" key="1">
    <source>
        <dbReference type="PROSITE" id="PS51309"/>
    </source>
</evidence>
<dbReference type="EMBL" id="CACRSJ010000106">
    <property type="protein sequence ID" value="VYS57904.1"/>
    <property type="molecule type" value="Genomic_DNA"/>
</dbReference>
<evidence type="ECO:0000313" key="5">
    <source>
        <dbReference type="Proteomes" id="UP000426265"/>
    </source>
</evidence>
<dbReference type="Proteomes" id="UP000434276">
    <property type="component" value="Unassembled WGS sequence"/>
</dbReference>
<protein>
    <submittedName>
        <fullName evidence="3">(thale cress) hypothetical protein</fullName>
    </submittedName>
</protein>
<proteinExistence type="predicted"/>
<dbReference type="GO" id="GO:0003723">
    <property type="term" value="F:RNA binding"/>
    <property type="evidence" value="ECO:0007669"/>
    <property type="project" value="InterPro"/>
</dbReference>
<dbReference type="Gene3D" id="1.10.1900.10">
    <property type="entry name" value="c-terminal domain of poly(a) binding protein"/>
    <property type="match status" value="1"/>
</dbReference>
<dbReference type="Proteomes" id="UP000426265">
    <property type="component" value="Unassembled WGS sequence"/>
</dbReference>
<dbReference type="EMBL" id="CACSHJ010000089">
    <property type="protein sequence ID" value="CAA0382966.1"/>
    <property type="molecule type" value="Genomic_DNA"/>
</dbReference>
<sequence length="103" mass="11819">MNRLCFFNKVVKVARGDSPPFDLASLPPKEQRDLIGETLFFMVEELEPQFAPKITGMILELDQDKVLHLLVTPKAFKEMVKEAMEVLAHSFLQQMKIARGKRC</sequence>
<reference evidence="3 7" key="2">
    <citation type="submission" date="2020-09" db="EMBL/GenBank/DDBJ databases">
        <authorList>
            <person name="Ashkenazy H."/>
        </authorList>
    </citation>
    <scope>NUCLEOTIDE SEQUENCE [LARGE SCALE GENOMIC DNA]</scope>
    <source>
        <strain evidence="7">cv. Cdm-0</strain>
    </source>
</reference>
<dbReference type="AlphaFoldDB" id="A0A5S9XDM2"/>
<evidence type="ECO:0000313" key="6">
    <source>
        <dbReference type="Proteomes" id="UP000434276"/>
    </source>
</evidence>
<dbReference type="SMART" id="SM00517">
    <property type="entry name" value="PolyA"/>
    <property type="match status" value="1"/>
</dbReference>
<evidence type="ECO:0000313" key="3">
    <source>
        <dbReference type="EMBL" id="CAD5323529.1"/>
    </source>
</evidence>
<dbReference type="SMR" id="A0A5S9XDM2"/>
<gene>
    <name evidence="4" type="ORF">AN1_LOCUS13351</name>
    <name evidence="3" type="ORF">AT9943_LOCUS11475</name>
    <name evidence="2" type="ORF">C24_LOCUS13185</name>
</gene>
<organism evidence="2 6">
    <name type="scientific">Arabidopsis thaliana</name>
    <name type="common">Mouse-ear cress</name>
    <dbReference type="NCBI Taxonomy" id="3702"/>
    <lineage>
        <taxon>Eukaryota</taxon>
        <taxon>Viridiplantae</taxon>
        <taxon>Streptophyta</taxon>
        <taxon>Embryophyta</taxon>
        <taxon>Tracheophyta</taxon>
        <taxon>Spermatophyta</taxon>
        <taxon>Magnoliopsida</taxon>
        <taxon>eudicotyledons</taxon>
        <taxon>Gunneridae</taxon>
        <taxon>Pentapetalae</taxon>
        <taxon>rosids</taxon>
        <taxon>malvids</taxon>
        <taxon>Brassicales</taxon>
        <taxon>Brassicaceae</taxon>
        <taxon>Camelineae</taxon>
        <taxon>Arabidopsis</taxon>
    </lineage>
</organism>
<feature type="domain" description="PABC" evidence="1">
    <location>
        <begin position="15"/>
        <end position="92"/>
    </location>
</feature>
<accession>A0A5S9XDM2</accession>
<dbReference type="SUPFAM" id="SSF63570">
    <property type="entry name" value="PABC (PABP) domain"/>
    <property type="match status" value="1"/>
</dbReference>
<dbReference type="PROSITE" id="PS51309">
    <property type="entry name" value="PABC"/>
    <property type="match status" value="1"/>
</dbReference>
<name>A0A5S9XDM2_ARATH</name>
<evidence type="ECO:0000313" key="2">
    <source>
        <dbReference type="EMBL" id="CAA0382966.1"/>
    </source>
</evidence>
<dbReference type="KEGG" id="ath:AT3G19350"/>
<reference evidence="2 6" key="1">
    <citation type="submission" date="2019-12" db="EMBL/GenBank/DDBJ databases">
        <authorList>
            <person name="Jiao W.-B."/>
            <person name="Schneeberger K."/>
        </authorList>
    </citation>
    <scope>NUCLEOTIDE SEQUENCE [LARGE SCALE GENOMIC DNA]</scope>
    <source>
        <strain evidence="5">cv. An-1</strain>
        <strain evidence="6">cv. C24</strain>
    </source>
</reference>
<dbReference type="Proteomes" id="UP000516314">
    <property type="component" value="Chromosome 3"/>
</dbReference>
<evidence type="ECO:0000313" key="4">
    <source>
        <dbReference type="EMBL" id="VYS57904.1"/>
    </source>
</evidence>
<dbReference type="InterPro" id="IPR036053">
    <property type="entry name" value="PABP-dom"/>
</dbReference>
<accession>A0A654F8N5</accession>
<dbReference type="Pfam" id="PF00658">
    <property type="entry name" value="MLLE"/>
    <property type="match status" value="1"/>
</dbReference>
<dbReference type="ExpressionAtlas" id="A0A5S9XDM2">
    <property type="expression patterns" value="baseline and differential"/>
</dbReference>
<evidence type="ECO:0000313" key="7">
    <source>
        <dbReference type="Proteomes" id="UP000516314"/>
    </source>
</evidence>
<dbReference type="EMBL" id="LR881468">
    <property type="protein sequence ID" value="CAD5323529.1"/>
    <property type="molecule type" value="Genomic_DNA"/>
</dbReference>
<dbReference type="OrthoDB" id="1109642at2759"/>
<dbReference type="InterPro" id="IPR002004">
    <property type="entry name" value="PABP_HYD_C"/>
</dbReference>
<dbReference type="OMA" id="QFAPKIT"/>